<dbReference type="EMBL" id="BT065162">
    <property type="protein sequence ID" value="ACN31038.1"/>
    <property type="molecule type" value="mRNA"/>
</dbReference>
<keyword evidence="1" id="KW-0732">Signal</keyword>
<feature type="signal peptide" evidence="1">
    <location>
        <begin position="1"/>
        <end position="18"/>
    </location>
</feature>
<proteinExistence type="evidence at transcript level"/>
<reference evidence="2" key="2">
    <citation type="submission" date="2012-06" db="EMBL/GenBank/DDBJ databases">
        <authorList>
            <person name="Yu Y."/>
            <person name="Currie J."/>
            <person name="Lomeli R."/>
            <person name="Angelova A."/>
            <person name="Collura K."/>
            <person name="Wissotski M."/>
            <person name="Campos D."/>
            <person name="Kudrna D."/>
            <person name="Golser W."/>
            <person name="Ashely E."/>
            <person name="Descour A."/>
            <person name="Fernandes J."/>
            <person name="Soderlund C."/>
            <person name="Walbot V."/>
        </authorList>
    </citation>
    <scope>NUCLEOTIDE SEQUENCE</scope>
    <source>
        <strain evidence="2">B73</strain>
    </source>
</reference>
<evidence type="ECO:0000313" key="2">
    <source>
        <dbReference type="EMBL" id="ACN30659.1"/>
    </source>
</evidence>
<name>C0P914_MAIZE</name>
<protein>
    <recommendedName>
        <fullName evidence="3">Secreted protein</fullName>
    </recommendedName>
</protein>
<organism evidence="2">
    <name type="scientific">Zea mays</name>
    <name type="common">Maize</name>
    <dbReference type="NCBI Taxonomy" id="4577"/>
    <lineage>
        <taxon>Eukaryota</taxon>
        <taxon>Viridiplantae</taxon>
        <taxon>Streptophyta</taxon>
        <taxon>Embryophyta</taxon>
        <taxon>Tracheophyta</taxon>
        <taxon>Spermatophyta</taxon>
        <taxon>Magnoliopsida</taxon>
        <taxon>Liliopsida</taxon>
        <taxon>Poales</taxon>
        <taxon>Poaceae</taxon>
        <taxon>PACMAD clade</taxon>
        <taxon>Panicoideae</taxon>
        <taxon>Andropogonodae</taxon>
        <taxon>Andropogoneae</taxon>
        <taxon>Tripsacinae</taxon>
        <taxon>Zea</taxon>
    </lineage>
</organism>
<evidence type="ECO:0000256" key="1">
    <source>
        <dbReference type="SAM" id="SignalP"/>
    </source>
</evidence>
<dbReference type="AlphaFoldDB" id="C0P914"/>
<feature type="chain" id="PRO_5010109480" description="Secreted protein" evidence="1">
    <location>
        <begin position="19"/>
        <end position="82"/>
    </location>
</feature>
<reference evidence="2" key="1">
    <citation type="journal article" date="2009" name="PLoS Genet.">
        <title>Sequencing, mapping, and analysis of 27,455 maize full-length cDNAs.</title>
        <authorList>
            <person name="Soderlund C."/>
            <person name="Descour A."/>
            <person name="Kudrna D."/>
            <person name="Bomhoff M."/>
            <person name="Boyd L."/>
            <person name="Currie J."/>
            <person name="Angelova A."/>
            <person name="Collura K."/>
            <person name="Wissotski M."/>
            <person name="Ashley E."/>
            <person name="Morrow D."/>
            <person name="Fernandes J."/>
            <person name="Walbot V."/>
            <person name="Yu Y."/>
        </authorList>
    </citation>
    <scope>NUCLEOTIDE SEQUENCE</scope>
    <source>
        <strain evidence="2">B73</strain>
    </source>
</reference>
<accession>C0P914</accession>
<dbReference type="EMBL" id="BT064783">
    <property type="protein sequence ID" value="ACN30659.1"/>
    <property type="molecule type" value="mRNA"/>
</dbReference>
<evidence type="ECO:0008006" key="3">
    <source>
        <dbReference type="Google" id="ProtNLM"/>
    </source>
</evidence>
<sequence length="82" mass="9058">MLRSLLLQLILMSPKFFSQLLHFCLNNVREDVVLSSLSSSLLGSTSESSASISCGTILSSASLFEPSRSSWLELFRRSLFLA</sequence>